<protein>
    <recommendedName>
        <fullName evidence="3">Cupin domain-containing protein</fullName>
    </recommendedName>
</protein>
<dbReference type="Proteomes" id="UP000198619">
    <property type="component" value="Unassembled WGS sequence"/>
</dbReference>
<sequence>MYKWIERDSGEVDILTKLDSISVTKENKTKVDYYVFDEFEVHLNRIPPNSKQEWHLHKIIEEVLVVTEGQNE</sequence>
<dbReference type="InterPro" id="IPR011051">
    <property type="entry name" value="RmlC_Cupin_sf"/>
</dbReference>
<organism evidence="1 2">
    <name type="scientific">Clostridium frigidicarnis</name>
    <dbReference type="NCBI Taxonomy" id="84698"/>
    <lineage>
        <taxon>Bacteria</taxon>
        <taxon>Bacillati</taxon>
        <taxon>Bacillota</taxon>
        <taxon>Clostridia</taxon>
        <taxon>Eubacteriales</taxon>
        <taxon>Clostridiaceae</taxon>
        <taxon>Clostridium</taxon>
    </lineage>
</organism>
<evidence type="ECO:0000313" key="1">
    <source>
        <dbReference type="EMBL" id="SFB03815.1"/>
    </source>
</evidence>
<dbReference type="AlphaFoldDB" id="A0A1I0XRZ7"/>
<gene>
    <name evidence="1" type="ORF">SAMN04488528_1009132</name>
</gene>
<dbReference type="EMBL" id="FOKI01000009">
    <property type="protein sequence ID" value="SFB03815.1"/>
    <property type="molecule type" value="Genomic_DNA"/>
</dbReference>
<keyword evidence="2" id="KW-1185">Reference proteome</keyword>
<proteinExistence type="predicted"/>
<dbReference type="STRING" id="84698.SAMN04488528_1009132"/>
<dbReference type="OrthoDB" id="1654318at2"/>
<accession>A0A1I0XRZ7</accession>
<reference evidence="1 2" key="1">
    <citation type="submission" date="2016-10" db="EMBL/GenBank/DDBJ databases">
        <authorList>
            <person name="de Groot N.N."/>
        </authorList>
    </citation>
    <scope>NUCLEOTIDE SEQUENCE [LARGE SCALE GENOMIC DNA]</scope>
    <source>
        <strain evidence="1 2">DSM 12271</strain>
    </source>
</reference>
<dbReference type="SUPFAM" id="SSF51182">
    <property type="entry name" value="RmlC-like cupins"/>
    <property type="match status" value="1"/>
</dbReference>
<dbReference type="RefSeq" id="WP_090040328.1">
    <property type="nucleotide sequence ID" value="NZ_FOKI01000009.1"/>
</dbReference>
<name>A0A1I0XRZ7_9CLOT</name>
<dbReference type="InterPro" id="IPR014710">
    <property type="entry name" value="RmlC-like_jellyroll"/>
</dbReference>
<evidence type="ECO:0008006" key="3">
    <source>
        <dbReference type="Google" id="ProtNLM"/>
    </source>
</evidence>
<evidence type="ECO:0000313" key="2">
    <source>
        <dbReference type="Proteomes" id="UP000198619"/>
    </source>
</evidence>
<dbReference type="Gene3D" id="2.60.120.10">
    <property type="entry name" value="Jelly Rolls"/>
    <property type="match status" value="1"/>
</dbReference>